<reference evidence="3" key="1">
    <citation type="submission" date="2023-09" db="EMBL/GenBank/DDBJ databases">
        <authorList>
            <person name="Li S."/>
            <person name="Li X."/>
            <person name="Zhang C."/>
            <person name="Zhao Z."/>
        </authorList>
    </citation>
    <scope>NUCLEOTIDE SEQUENCE [LARGE SCALE GENOMIC DNA]</scope>
    <source>
        <strain evidence="3">SQ149</strain>
    </source>
</reference>
<dbReference type="EMBL" id="CP134145">
    <property type="protein sequence ID" value="WNC71585.1"/>
    <property type="molecule type" value="Genomic_DNA"/>
</dbReference>
<evidence type="ECO:0000256" key="1">
    <source>
        <dbReference type="SAM" id="MobiDB-lite"/>
    </source>
</evidence>
<dbReference type="Proteomes" id="UP001258994">
    <property type="component" value="Chromosome"/>
</dbReference>
<keyword evidence="3" id="KW-1185">Reference proteome</keyword>
<evidence type="ECO:0000313" key="2">
    <source>
        <dbReference type="EMBL" id="WNC71585.1"/>
    </source>
</evidence>
<dbReference type="InterPro" id="IPR026481">
    <property type="entry name" value="CCGSCS"/>
</dbReference>
<dbReference type="NCBIfam" id="TIGR04101">
    <property type="entry name" value="CCGSCS"/>
    <property type="match status" value="1"/>
</dbReference>
<name>A0ABY9TUX9_9GAMM</name>
<feature type="region of interest" description="Disordered" evidence="1">
    <location>
        <begin position="1"/>
        <end position="47"/>
    </location>
</feature>
<evidence type="ECO:0000313" key="3">
    <source>
        <dbReference type="Proteomes" id="UP001258994"/>
    </source>
</evidence>
<protein>
    <submittedName>
        <fullName evidence="2">CCGSCS motif protein</fullName>
    </submittedName>
</protein>
<sequence>MSILNVFKSKKTEDKITEEQESAKEATTQETKKAKHGEDGVCCGGCH</sequence>
<dbReference type="RefSeq" id="WP_348390719.1">
    <property type="nucleotide sequence ID" value="NZ_CP134145.1"/>
</dbReference>
<gene>
    <name evidence="2" type="ORF">RGQ13_15875</name>
</gene>
<proteinExistence type="predicted"/>
<organism evidence="2 3">
    <name type="scientific">Thalassotalea psychrophila</name>
    <dbReference type="NCBI Taxonomy" id="3065647"/>
    <lineage>
        <taxon>Bacteria</taxon>
        <taxon>Pseudomonadati</taxon>
        <taxon>Pseudomonadota</taxon>
        <taxon>Gammaproteobacteria</taxon>
        <taxon>Alteromonadales</taxon>
        <taxon>Colwelliaceae</taxon>
        <taxon>Thalassotalea</taxon>
    </lineage>
</organism>
<feature type="compositionally biased region" description="Basic and acidic residues" evidence="1">
    <location>
        <begin position="10"/>
        <end position="24"/>
    </location>
</feature>
<accession>A0ABY9TUX9</accession>
<feature type="compositionally biased region" description="Basic and acidic residues" evidence="1">
    <location>
        <begin position="30"/>
        <end position="39"/>
    </location>
</feature>